<reference evidence="1" key="1">
    <citation type="submission" date="2020-04" db="EMBL/GenBank/DDBJ databases">
        <title>Deep metagenomics examines the oral microbiome during advanced dental caries in children, revealing novel taxa and co-occurrences with host molecules.</title>
        <authorList>
            <person name="Baker J.L."/>
            <person name="Morton J.T."/>
            <person name="Dinis M."/>
            <person name="Alvarez R."/>
            <person name="Tran N.C."/>
            <person name="Knight R."/>
            <person name="Edlund A."/>
        </authorList>
    </citation>
    <scope>NUCLEOTIDE SEQUENCE</scope>
    <source>
        <strain evidence="1">JCVI_24_bin.2</strain>
    </source>
</reference>
<accession>A0A930GW16</accession>
<name>A0A930GW16_9FIRM</name>
<dbReference type="Pfam" id="PF19807">
    <property type="entry name" value="DUF6290"/>
    <property type="match status" value="1"/>
</dbReference>
<dbReference type="InterPro" id="IPR046257">
    <property type="entry name" value="DUF6290"/>
</dbReference>
<proteinExistence type="predicted"/>
<dbReference type="Proteomes" id="UP000709351">
    <property type="component" value="Unassembled WGS sequence"/>
</dbReference>
<organism evidence="1 2">
    <name type="scientific">Oribacterium parvum</name>
    <dbReference type="NCBI Taxonomy" id="1501329"/>
    <lineage>
        <taxon>Bacteria</taxon>
        <taxon>Bacillati</taxon>
        <taxon>Bacillota</taxon>
        <taxon>Clostridia</taxon>
        <taxon>Lachnospirales</taxon>
        <taxon>Lachnospiraceae</taxon>
        <taxon>Oribacterium</taxon>
    </lineage>
</organism>
<comment type="caution">
    <text evidence="1">The sequence shown here is derived from an EMBL/GenBank/DDBJ whole genome shotgun (WGS) entry which is preliminary data.</text>
</comment>
<dbReference type="AlphaFoldDB" id="A0A930GW16"/>
<dbReference type="NCBIfam" id="NF046040">
    <property type="entry name" value="RelB_antitoxin"/>
    <property type="match status" value="1"/>
</dbReference>
<gene>
    <name evidence="1" type="ORF">HXM93_00355</name>
</gene>
<evidence type="ECO:0000313" key="1">
    <source>
        <dbReference type="EMBL" id="MBF1282974.1"/>
    </source>
</evidence>
<sequence length="73" mass="8555">MTISLRLNEADSILFKKYAELHGISVSELLRRSVIEHIEEEYDLQAYEEAIAEYHENPITYSLDEVEKELGLR</sequence>
<dbReference type="EMBL" id="JABZRD010000010">
    <property type="protein sequence ID" value="MBF1282974.1"/>
    <property type="molecule type" value="Genomic_DNA"/>
</dbReference>
<protein>
    <submittedName>
        <fullName evidence="1">CopG family transcriptional regulator</fullName>
    </submittedName>
</protein>
<evidence type="ECO:0000313" key="2">
    <source>
        <dbReference type="Proteomes" id="UP000709351"/>
    </source>
</evidence>